<keyword evidence="3" id="KW-0206">Cytoskeleton</keyword>
<feature type="compositionally biased region" description="Basic and acidic residues" evidence="4">
    <location>
        <begin position="343"/>
        <end position="353"/>
    </location>
</feature>
<dbReference type="Proteomes" id="UP000095283">
    <property type="component" value="Unplaced"/>
</dbReference>
<keyword evidence="2" id="KW-0963">Cytoplasm</keyword>
<feature type="transmembrane region" description="Helical" evidence="5">
    <location>
        <begin position="258"/>
        <end position="277"/>
    </location>
</feature>
<dbReference type="PANTHER" id="PTHR19845:SF0">
    <property type="entry name" value="KATANIN P80 WD40 REPEAT-CONTAINING SUBUNIT B1"/>
    <property type="match status" value="1"/>
</dbReference>
<dbReference type="InterPro" id="IPR001680">
    <property type="entry name" value="WD40_rpt"/>
</dbReference>
<reference evidence="8" key="1">
    <citation type="submission" date="2016-11" db="UniProtKB">
        <authorList>
            <consortium name="WormBaseParasite"/>
        </authorList>
    </citation>
    <scope>IDENTIFICATION</scope>
</reference>
<evidence type="ECO:0000313" key="7">
    <source>
        <dbReference type="Proteomes" id="UP000095283"/>
    </source>
</evidence>
<dbReference type="GO" id="GO:0008352">
    <property type="term" value="C:katanin complex"/>
    <property type="evidence" value="ECO:0007669"/>
    <property type="project" value="TreeGrafter"/>
</dbReference>
<protein>
    <submittedName>
        <fullName evidence="8">WD_REPEATS_REGION domain-containing protein</fullName>
    </submittedName>
</protein>
<keyword evidence="5" id="KW-0812">Transmembrane</keyword>
<dbReference type="Pfam" id="PF00400">
    <property type="entry name" value="WD40"/>
    <property type="match status" value="1"/>
</dbReference>
<organism evidence="7 8">
    <name type="scientific">Heterorhabditis bacteriophora</name>
    <name type="common">Entomopathogenic nematode worm</name>
    <dbReference type="NCBI Taxonomy" id="37862"/>
    <lineage>
        <taxon>Eukaryota</taxon>
        <taxon>Metazoa</taxon>
        <taxon>Ecdysozoa</taxon>
        <taxon>Nematoda</taxon>
        <taxon>Chromadorea</taxon>
        <taxon>Rhabditida</taxon>
        <taxon>Rhabditina</taxon>
        <taxon>Rhabditomorpha</taxon>
        <taxon>Strongyloidea</taxon>
        <taxon>Heterorhabditidae</taxon>
        <taxon>Heterorhabditis</taxon>
    </lineage>
</organism>
<keyword evidence="5" id="KW-0472">Membrane</keyword>
<feature type="compositionally biased region" description="Low complexity" evidence="4">
    <location>
        <begin position="309"/>
        <end position="325"/>
    </location>
</feature>
<evidence type="ECO:0000256" key="2">
    <source>
        <dbReference type="ARBA" id="ARBA00022490"/>
    </source>
</evidence>
<evidence type="ECO:0000313" key="8">
    <source>
        <dbReference type="WBParaSite" id="Hba_16849"/>
    </source>
</evidence>
<evidence type="ECO:0000256" key="1">
    <source>
        <dbReference type="ARBA" id="ARBA00004245"/>
    </source>
</evidence>
<dbReference type="Pfam" id="PF13925">
    <property type="entry name" value="Katanin_con80"/>
    <property type="match status" value="1"/>
</dbReference>
<accession>A0A1I7XH82</accession>
<feature type="compositionally biased region" description="Basic and acidic residues" evidence="4">
    <location>
        <begin position="412"/>
        <end position="444"/>
    </location>
</feature>
<feature type="domain" description="Katanin p80 subunit C-terminal" evidence="6">
    <location>
        <begin position="470"/>
        <end position="597"/>
    </location>
</feature>
<evidence type="ECO:0000256" key="5">
    <source>
        <dbReference type="SAM" id="Phobius"/>
    </source>
</evidence>
<dbReference type="WBParaSite" id="Hba_16849">
    <property type="protein sequence ID" value="Hba_16849"/>
    <property type="gene ID" value="Hba_16849"/>
</dbReference>
<feature type="compositionally biased region" description="Polar residues" evidence="4">
    <location>
        <begin position="359"/>
        <end position="369"/>
    </location>
</feature>
<dbReference type="SMART" id="SM00320">
    <property type="entry name" value="WD40"/>
    <property type="match status" value="4"/>
</dbReference>
<keyword evidence="5" id="KW-1133">Transmembrane helix</keyword>
<evidence type="ECO:0000256" key="3">
    <source>
        <dbReference type="ARBA" id="ARBA00023212"/>
    </source>
</evidence>
<feature type="compositionally biased region" description="Polar residues" evidence="4">
    <location>
        <begin position="378"/>
        <end position="387"/>
    </location>
</feature>
<keyword evidence="7" id="KW-1185">Reference proteome</keyword>
<dbReference type="AlphaFoldDB" id="A0A1I7XH82"/>
<dbReference type="Gene3D" id="2.130.10.10">
    <property type="entry name" value="YVTN repeat-like/Quinoprotein amine dehydrogenase"/>
    <property type="match status" value="2"/>
</dbReference>
<dbReference type="InterPro" id="IPR028021">
    <property type="entry name" value="Katanin_C-terminal"/>
</dbReference>
<dbReference type="InterPro" id="IPR015943">
    <property type="entry name" value="WD40/YVTN_repeat-like_dom_sf"/>
</dbReference>
<sequence length="601" mass="67845">MNSNGTNVASSLRELPKYATLSYRSSCIFVANPLSVYAFDDTIINLPSLPYVGYVDCLRLSTDERNLAISCGDLIKLIDLSKGRELRNLTSHTLAVKALCPRKTSIYSWISGSLDSSWIQWDTRCHPANVLSARTMGPVRCVEISPDDIILAVGTDSALQLYDIRNRSCLAQFTTSSHGVSFHSAQRMIATYGLDKIVRFWCLDQLECVSQSDAFESEIRGVQFADCSLSSFMFKLLHIYIYTYIVCFRCFSLLIFSLYFFCFFIIVPFLLLFSIYFQTTKYPTISDPDLIVTRMIPVDPSSSRPPLPRYRAPSSSRAHAPSRNSLSKQHHTRKGSVPPIRTNDTDKRVEGFGRPRSPSEGSYPQSTSLPVKDRSFRGSASPNTSLVRLTERSRSPSEMSSTKSHGPLPPRSQEKRRGSIKENKVKEIKEEQRTKEDRRSKEDDNISLGKTSSNLRKKITLEEFFAKQTKEHHTFMMLSKKKELGIQQMTLAAQRGGMTTVARESQFADDNCTAVVLNIINERKRWDINVCCTYLPRVKELLNASSRSCRHTAVESLQCIATGLLDSIRKFALAPHNSIGVDVAAEERKMKAEQCLKVDQY</sequence>
<dbReference type="GO" id="GO:0008017">
    <property type="term" value="F:microtubule binding"/>
    <property type="evidence" value="ECO:0007669"/>
    <property type="project" value="InterPro"/>
</dbReference>
<dbReference type="SUPFAM" id="SSF50978">
    <property type="entry name" value="WD40 repeat-like"/>
    <property type="match status" value="1"/>
</dbReference>
<comment type="subcellular location">
    <subcellularLocation>
        <location evidence="1">Cytoplasm</location>
        <location evidence="1">Cytoskeleton</location>
    </subcellularLocation>
</comment>
<dbReference type="GO" id="GO:0007019">
    <property type="term" value="P:microtubule depolymerization"/>
    <property type="evidence" value="ECO:0007669"/>
    <property type="project" value="TreeGrafter"/>
</dbReference>
<dbReference type="PANTHER" id="PTHR19845">
    <property type="entry name" value="KATANIN P80 SUBUNIT"/>
    <property type="match status" value="1"/>
</dbReference>
<name>A0A1I7XH82_HETBA</name>
<evidence type="ECO:0000259" key="6">
    <source>
        <dbReference type="Pfam" id="PF13925"/>
    </source>
</evidence>
<proteinExistence type="predicted"/>
<evidence type="ECO:0000256" key="4">
    <source>
        <dbReference type="SAM" id="MobiDB-lite"/>
    </source>
</evidence>
<dbReference type="InterPro" id="IPR036322">
    <property type="entry name" value="WD40_repeat_dom_sf"/>
</dbReference>
<feature type="region of interest" description="Disordered" evidence="4">
    <location>
        <begin position="300"/>
        <end position="451"/>
    </location>
</feature>